<feature type="region of interest" description="Disordered" evidence="1">
    <location>
        <begin position="1"/>
        <end position="34"/>
    </location>
</feature>
<accession>A0ABQ1DIM0</accession>
<sequence>MFDNGMQRPRNAVNANGGMRGTPKEVPPIPPWTTAGSAIWQGDVEFQDRTAALVLQSDLYLV</sequence>
<keyword evidence="3" id="KW-1185">Reference proteome</keyword>
<comment type="caution">
    <text evidence="2">The sequence shown here is derived from an EMBL/GenBank/DDBJ whole genome shotgun (WGS) entry which is preliminary data.</text>
</comment>
<gene>
    <name evidence="2" type="ORF">PSCICP_08280</name>
</gene>
<name>A0ABQ1DIM0_PSECI</name>
<reference evidence="2 3" key="1">
    <citation type="submission" date="2020-05" db="EMBL/GenBank/DDBJ databases">
        <title>Genetic diversity of Pseudomonas cichorii.</title>
        <authorList>
            <person name="Tani S."/>
            <person name="Yagi H."/>
            <person name="Hashimoto S."/>
            <person name="Iiyama K."/>
            <person name="Furuya N."/>
        </authorList>
    </citation>
    <scope>NUCLEOTIDE SEQUENCE [LARGE SCALE GENOMIC DNA]</scope>
    <source>
        <strain evidence="2 3">LMG 2162</strain>
    </source>
</reference>
<evidence type="ECO:0000313" key="3">
    <source>
        <dbReference type="Proteomes" id="UP000614982"/>
    </source>
</evidence>
<proteinExistence type="predicted"/>
<dbReference type="Proteomes" id="UP000614982">
    <property type="component" value="Unassembled WGS sequence"/>
</dbReference>
<organism evidence="2 3">
    <name type="scientific">Pseudomonas cichorii</name>
    <dbReference type="NCBI Taxonomy" id="36746"/>
    <lineage>
        <taxon>Bacteria</taxon>
        <taxon>Pseudomonadati</taxon>
        <taxon>Pseudomonadota</taxon>
        <taxon>Gammaproteobacteria</taxon>
        <taxon>Pseudomonadales</taxon>
        <taxon>Pseudomonadaceae</taxon>
        <taxon>Pseudomonas</taxon>
    </lineage>
</organism>
<evidence type="ECO:0000256" key="1">
    <source>
        <dbReference type="SAM" id="MobiDB-lite"/>
    </source>
</evidence>
<protein>
    <submittedName>
        <fullName evidence="2">Uncharacterized protein</fullName>
    </submittedName>
</protein>
<evidence type="ECO:0000313" key="2">
    <source>
        <dbReference type="EMBL" id="GFM90856.1"/>
    </source>
</evidence>
<dbReference type="EMBL" id="BLWA01000002">
    <property type="protein sequence ID" value="GFM90856.1"/>
    <property type="molecule type" value="Genomic_DNA"/>
</dbReference>